<comment type="function">
    <text evidence="7">The globular domain of the protein is located near the polypeptide exit tunnel on the outside of the subunit, while an extended beta-hairpin is found that lines the wall of the exit tunnel in the center of the 70S ribosome.</text>
</comment>
<gene>
    <name evidence="7" type="primary">rplV</name>
    <name evidence="11" type="ORF">UR35_C0005G0048</name>
</gene>
<dbReference type="GO" id="GO:0006412">
    <property type="term" value="P:translation"/>
    <property type="evidence" value="ECO:0007669"/>
    <property type="project" value="UniProtKB-UniRule"/>
</dbReference>
<evidence type="ECO:0000313" key="12">
    <source>
        <dbReference type="Proteomes" id="UP000034778"/>
    </source>
</evidence>
<dbReference type="SUPFAM" id="SSF54843">
    <property type="entry name" value="Ribosomal protein L22"/>
    <property type="match status" value="1"/>
</dbReference>
<evidence type="ECO:0000256" key="8">
    <source>
        <dbReference type="RuleBase" id="RU004005"/>
    </source>
</evidence>
<name>A0A0F9ZL17_9BACT</name>
<dbReference type="Gene3D" id="3.90.470.10">
    <property type="entry name" value="Ribosomal protein L22/L17"/>
    <property type="match status" value="1"/>
</dbReference>
<proteinExistence type="inferred from homology"/>
<dbReference type="STRING" id="1618566.UR35_C0005G0048"/>
<keyword evidence="5 7" id="KW-0687">Ribonucleoprotein</keyword>
<evidence type="ECO:0000313" key="11">
    <source>
        <dbReference type="EMBL" id="KKP44918.1"/>
    </source>
</evidence>
<dbReference type="HAMAP" id="MF_01331_B">
    <property type="entry name" value="Ribosomal_uL22_B"/>
    <property type="match status" value="1"/>
</dbReference>
<dbReference type="GO" id="GO:0019843">
    <property type="term" value="F:rRNA binding"/>
    <property type="evidence" value="ECO:0007669"/>
    <property type="project" value="UniProtKB-UniRule"/>
</dbReference>
<protein>
    <recommendedName>
        <fullName evidence="6 7">Large ribosomal subunit protein uL22</fullName>
    </recommendedName>
</protein>
<evidence type="ECO:0000256" key="6">
    <source>
        <dbReference type="ARBA" id="ARBA00035207"/>
    </source>
</evidence>
<dbReference type="Proteomes" id="UP000034778">
    <property type="component" value="Unassembled WGS sequence"/>
</dbReference>
<reference evidence="11 12" key="1">
    <citation type="journal article" date="2015" name="Nature">
        <title>rRNA introns, odd ribosomes, and small enigmatic genomes across a large radiation of phyla.</title>
        <authorList>
            <person name="Brown C.T."/>
            <person name="Hug L.A."/>
            <person name="Thomas B.C."/>
            <person name="Sharon I."/>
            <person name="Castelle C.J."/>
            <person name="Singh A."/>
            <person name="Wilkins M.J."/>
            <person name="Williams K.H."/>
            <person name="Banfield J.F."/>
        </authorList>
    </citation>
    <scope>NUCLEOTIDE SEQUENCE [LARGE SCALE GENOMIC DNA]</scope>
</reference>
<comment type="similarity">
    <text evidence="1 7 8">Belongs to the universal ribosomal protein uL22 family.</text>
</comment>
<dbReference type="InterPro" id="IPR047867">
    <property type="entry name" value="Ribosomal_uL22_bac/org-type"/>
</dbReference>
<evidence type="ECO:0000256" key="3">
    <source>
        <dbReference type="ARBA" id="ARBA00022884"/>
    </source>
</evidence>
<evidence type="ECO:0000256" key="5">
    <source>
        <dbReference type="ARBA" id="ARBA00023274"/>
    </source>
</evidence>
<dbReference type="GO" id="GO:0003735">
    <property type="term" value="F:structural constituent of ribosome"/>
    <property type="evidence" value="ECO:0007669"/>
    <property type="project" value="InterPro"/>
</dbReference>
<sequence length="118" mass="13430">MIIKSEQKHLIISPRKLRPIADVLRKLSVQKAIDLLPFIKKRGSNLILKVIKSAVANATQKGVTITELKFKEIQIGEGPRLKRGQPVSRGRWHPIKKRMSHIKIILMTKLETKHGTKS</sequence>
<evidence type="ECO:0000256" key="9">
    <source>
        <dbReference type="RuleBase" id="RU004006"/>
    </source>
</evidence>
<dbReference type="Pfam" id="PF00237">
    <property type="entry name" value="Ribosomal_L22"/>
    <property type="match status" value="1"/>
</dbReference>
<dbReference type="PANTHER" id="PTHR13501">
    <property type="entry name" value="CHLOROPLAST 50S RIBOSOMAL PROTEIN L22-RELATED"/>
    <property type="match status" value="1"/>
</dbReference>
<dbReference type="GO" id="GO:0022625">
    <property type="term" value="C:cytosolic large ribosomal subunit"/>
    <property type="evidence" value="ECO:0007669"/>
    <property type="project" value="TreeGrafter"/>
</dbReference>
<dbReference type="CDD" id="cd00336">
    <property type="entry name" value="Ribosomal_L22"/>
    <property type="match status" value="1"/>
</dbReference>
<evidence type="ECO:0000256" key="7">
    <source>
        <dbReference type="HAMAP-Rule" id="MF_01331"/>
    </source>
</evidence>
<dbReference type="AlphaFoldDB" id="A0A0F9ZL17"/>
<keyword evidence="3 7" id="KW-0694">RNA-binding</keyword>
<evidence type="ECO:0000256" key="4">
    <source>
        <dbReference type="ARBA" id="ARBA00022980"/>
    </source>
</evidence>
<organism evidence="11 12">
    <name type="scientific">Candidatus Woesebacteria bacterium GW2011_GWB1_33_22</name>
    <dbReference type="NCBI Taxonomy" id="1618566"/>
    <lineage>
        <taxon>Bacteria</taxon>
        <taxon>Candidatus Woeseibacteriota</taxon>
    </lineage>
</organism>
<dbReference type="NCBIfam" id="TIGR01044">
    <property type="entry name" value="rplV_bact"/>
    <property type="match status" value="1"/>
</dbReference>
<dbReference type="InterPro" id="IPR001063">
    <property type="entry name" value="Ribosomal_uL22"/>
</dbReference>
<accession>A0A0F9ZL17</accession>
<evidence type="ECO:0000256" key="1">
    <source>
        <dbReference type="ARBA" id="ARBA00009451"/>
    </source>
</evidence>
<comment type="caution">
    <text evidence="11">The sequence shown here is derived from an EMBL/GenBank/DDBJ whole genome shotgun (WGS) entry which is preliminary data.</text>
</comment>
<comment type="function">
    <text evidence="7 10">This protein binds specifically to 23S rRNA; its binding is stimulated by other ribosomal proteins, e.g., L4, L17, and L20. It is important during the early stages of 50S assembly. It makes multiple contacts with different domains of the 23S rRNA in the assembled 50S subunit and ribosome.</text>
</comment>
<keyword evidence="2 7" id="KW-0699">rRNA-binding</keyword>
<dbReference type="EMBL" id="LBOW01000005">
    <property type="protein sequence ID" value="KKP44918.1"/>
    <property type="molecule type" value="Genomic_DNA"/>
</dbReference>
<evidence type="ECO:0000256" key="2">
    <source>
        <dbReference type="ARBA" id="ARBA00022730"/>
    </source>
</evidence>
<comment type="subunit">
    <text evidence="7 9">Part of the 50S ribosomal subunit.</text>
</comment>
<keyword evidence="4 7" id="KW-0689">Ribosomal protein</keyword>
<evidence type="ECO:0000256" key="10">
    <source>
        <dbReference type="RuleBase" id="RU004008"/>
    </source>
</evidence>
<dbReference type="PANTHER" id="PTHR13501:SF8">
    <property type="entry name" value="LARGE RIBOSOMAL SUBUNIT PROTEIN UL22M"/>
    <property type="match status" value="1"/>
</dbReference>
<dbReference type="InterPro" id="IPR036394">
    <property type="entry name" value="Ribosomal_uL22_sf"/>
</dbReference>
<dbReference type="InterPro" id="IPR005727">
    <property type="entry name" value="Ribosomal_uL22_bac/chlpt-type"/>
</dbReference>